<dbReference type="GeneID" id="28960409"/>
<evidence type="ECO:0000313" key="2">
    <source>
        <dbReference type="Proteomes" id="UP000009097"/>
    </source>
</evidence>
<gene>
    <name evidence="1" type="ORF">FOXG_19703</name>
</gene>
<reference evidence="1" key="2">
    <citation type="journal article" date="2010" name="Nature">
        <title>Comparative genomics reveals mobile pathogenicity chromosomes in Fusarium.</title>
        <authorList>
            <person name="Ma L.J."/>
            <person name="van der Does H.C."/>
            <person name="Borkovich K.A."/>
            <person name="Coleman J.J."/>
            <person name="Daboussi M.J."/>
            <person name="Di Pietro A."/>
            <person name="Dufresne M."/>
            <person name="Freitag M."/>
            <person name="Grabherr M."/>
            <person name="Henrissat B."/>
            <person name="Houterman P.M."/>
            <person name="Kang S."/>
            <person name="Shim W.B."/>
            <person name="Woloshuk C."/>
            <person name="Xie X."/>
            <person name="Xu J.R."/>
            <person name="Antoniw J."/>
            <person name="Baker S.E."/>
            <person name="Bluhm B.H."/>
            <person name="Breakspear A."/>
            <person name="Brown D.W."/>
            <person name="Butchko R.A."/>
            <person name="Chapman S."/>
            <person name="Coulson R."/>
            <person name="Coutinho P.M."/>
            <person name="Danchin E.G."/>
            <person name="Diener A."/>
            <person name="Gale L.R."/>
            <person name="Gardiner D.M."/>
            <person name="Goff S."/>
            <person name="Hammond-Kosack K.E."/>
            <person name="Hilburn K."/>
            <person name="Hua-Van A."/>
            <person name="Jonkers W."/>
            <person name="Kazan K."/>
            <person name="Kodira C.D."/>
            <person name="Koehrsen M."/>
            <person name="Kumar L."/>
            <person name="Lee Y.H."/>
            <person name="Li L."/>
            <person name="Manners J.M."/>
            <person name="Miranda-Saavedra D."/>
            <person name="Mukherjee M."/>
            <person name="Park G."/>
            <person name="Park J."/>
            <person name="Park S.Y."/>
            <person name="Proctor R.H."/>
            <person name="Regev A."/>
            <person name="Ruiz-Roldan M.C."/>
            <person name="Sain D."/>
            <person name="Sakthikumar S."/>
            <person name="Sykes S."/>
            <person name="Schwartz D.C."/>
            <person name="Turgeon B.G."/>
            <person name="Wapinski I."/>
            <person name="Yoder O."/>
            <person name="Young S."/>
            <person name="Zeng Q."/>
            <person name="Zhou S."/>
            <person name="Galagan J."/>
            <person name="Cuomo C.A."/>
            <person name="Kistler H.C."/>
            <person name="Rep M."/>
        </authorList>
    </citation>
    <scope>NUCLEOTIDE SEQUENCE [LARGE SCALE GENOMIC DNA]</scope>
    <source>
        <strain evidence="1">4287</strain>
    </source>
</reference>
<dbReference type="Proteomes" id="UP000009097">
    <property type="component" value="Unassembled WGS sequence"/>
</dbReference>
<evidence type="ECO:0000313" key="1">
    <source>
        <dbReference type="EMBL" id="KNB06527.1"/>
    </source>
</evidence>
<organism evidence="1 2">
    <name type="scientific">Fusarium oxysporum f. sp. lycopersici (strain 4287 / CBS 123668 / FGSC 9935 / NRRL 34936)</name>
    <name type="common">Fusarium vascular wilt of tomato</name>
    <dbReference type="NCBI Taxonomy" id="426428"/>
    <lineage>
        <taxon>Eukaryota</taxon>
        <taxon>Fungi</taxon>
        <taxon>Dikarya</taxon>
        <taxon>Ascomycota</taxon>
        <taxon>Pezizomycotina</taxon>
        <taxon>Sordariomycetes</taxon>
        <taxon>Hypocreomycetidae</taxon>
        <taxon>Hypocreales</taxon>
        <taxon>Nectriaceae</taxon>
        <taxon>Fusarium</taxon>
        <taxon>Fusarium oxysporum species complex</taxon>
    </lineage>
</organism>
<protein>
    <submittedName>
        <fullName evidence="1">Uncharacterized protein</fullName>
    </submittedName>
</protein>
<dbReference type="KEGG" id="fox:FOXG_19703"/>
<reference evidence="1" key="1">
    <citation type="submission" date="2007-04" db="EMBL/GenBank/DDBJ databases">
        <authorList>
            <consortium name="The Broad Institute Genome Sequencing Platform"/>
            <person name="Birren B."/>
            <person name="Lander E."/>
            <person name="Galagan J."/>
            <person name="Nusbaum C."/>
            <person name="Devon K."/>
            <person name="Ma L.-J."/>
            <person name="Jaffe D."/>
            <person name="Butler J."/>
            <person name="Alvarez P."/>
            <person name="Gnerre S."/>
            <person name="Grabherr M."/>
            <person name="Kleber M."/>
            <person name="Mauceli E."/>
            <person name="Brockman W."/>
            <person name="MacCallum I.A."/>
            <person name="Young S."/>
            <person name="LaButti K."/>
            <person name="DeCaprio D."/>
            <person name="Crawford M."/>
            <person name="Koehrsen M."/>
            <person name="Engels R."/>
            <person name="Montgomery P."/>
            <person name="Pearson M."/>
            <person name="Howarth C."/>
            <person name="Larson L."/>
            <person name="White J."/>
            <person name="O'Leary S."/>
            <person name="Kodira C."/>
            <person name="Zeng Q."/>
            <person name="Yandava C."/>
            <person name="Alvarado L."/>
            <person name="Kistler C."/>
            <person name="Shim W.-B."/>
            <person name="Kang S."/>
            <person name="Woloshuk C."/>
        </authorList>
    </citation>
    <scope>NUCLEOTIDE SEQUENCE</scope>
    <source>
        <strain evidence="1">4287</strain>
    </source>
</reference>
<dbReference type="EMBL" id="DS231704">
    <property type="protein sequence ID" value="KNB06527.1"/>
    <property type="molecule type" value="Genomic_DNA"/>
</dbReference>
<accession>A0A0J9WN22</accession>
<name>A0A0J9WN22_FUSO4</name>
<sequence length="168" mass="18882">MKMASESPFRRSSTPIRSMLSLLTHFSCAYGSTTCKSILVTRSHRGTLYRSLARSTPFSRAVLAHTTSARWTIFLLQQTLPLRRSTHWRGLQLEDLVFSVPAFRLESVFSEAGLRQGDRSSFPATRAASDPWHRLSVADLLLHKQSDVVALATTIRLNAHLLLYPLSL</sequence>
<proteinExistence type="predicted"/>
<dbReference type="RefSeq" id="XP_018244572.1">
    <property type="nucleotide sequence ID" value="XM_018399968.1"/>
</dbReference>
<dbReference type="AlphaFoldDB" id="A0A0J9WN22"/>
<dbReference type="VEuPathDB" id="FungiDB:FOXG_19703"/>